<sequence>MNCYNLMGIVISKRCENAVKVQEILTKYGCIIKVRLGLHESNDNVCSQDGFIVLQLCGSKDEISNLCAELNSIKGVTADIVTIEAKE</sequence>
<dbReference type="InterPro" id="IPR027271">
    <property type="entry name" value="Acetolactate_synth/TF_NikR_C"/>
</dbReference>
<dbReference type="Proteomes" id="UP000671913">
    <property type="component" value="Chromosome"/>
</dbReference>
<organism evidence="1 2">
    <name type="scientific">Aceticella autotrophica</name>
    <dbReference type="NCBI Taxonomy" id="2755338"/>
    <lineage>
        <taxon>Bacteria</taxon>
        <taxon>Bacillati</taxon>
        <taxon>Bacillota</taxon>
        <taxon>Clostridia</taxon>
        <taxon>Thermoanaerobacterales</taxon>
        <taxon>Thermoanaerobacteraceae</taxon>
        <taxon>Aceticella</taxon>
    </lineage>
</organism>
<dbReference type="RefSeq" id="WP_284680891.1">
    <property type="nucleotide sequence ID" value="NZ_CP060096.1"/>
</dbReference>
<dbReference type="InterPro" id="IPR023860">
    <property type="entry name" value="FeFe-hyd_TM1266"/>
</dbReference>
<proteinExistence type="predicted"/>
<dbReference type="InterPro" id="IPR045865">
    <property type="entry name" value="ACT-like_dom_sf"/>
</dbReference>
<keyword evidence="2" id="KW-1185">Reference proteome</keyword>
<dbReference type="KEGG" id="aaut:ACETAC_04700"/>
<evidence type="ECO:0008006" key="3">
    <source>
        <dbReference type="Google" id="ProtNLM"/>
    </source>
</evidence>
<dbReference type="SUPFAM" id="SSF55021">
    <property type="entry name" value="ACT-like"/>
    <property type="match status" value="1"/>
</dbReference>
<evidence type="ECO:0000313" key="1">
    <source>
        <dbReference type="EMBL" id="QSZ28152.1"/>
    </source>
</evidence>
<reference evidence="1" key="1">
    <citation type="submission" date="2020-08" db="EMBL/GenBank/DDBJ databases">
        <title>Genomic insights into the carbon and energy metabolism of the first obligate autotrophic acetogenic bacterium Aceticella autotrophica gen. nov., sp. nov.</title>
        <authorList>
            <person name="Toshchakov S.V."/>
            <person name="Elcheninov A.G."/>
            <person name="Kublanov I.V."/>
            <person name="Frolov E.N."/>
            <person name="Lebedinsky A.V."/>
        </authorList>
    </citation>
    <scope>NUCLEOTIDE SEQUENCE</scope>
    <source>
        <strain evidence="1">3443-3Ac</strain>
    </source>
</reference>
<dbReference type="Pfam" id="PF21699">
    <property type="entry name" value="TM1266-like"/>
    <property type="match status" value="1"/>
</dbReference>
<name>A0A975GBG7_9THEO</name>
<protein>
    <recommendedName>
        <fullName evidence="3">Iron-only hydrogenase system regulator</fullName>
    </recommendedName>
</protein>
<dbReference type="EMBL" id="CP060096">
    <property type="protein sequence ID" value="QSZ28152.1"/>
    <property type="molecule type" value="Genomic_DNA"/>
</dbReference>
<gene>
    <name evidence="1" type="ORF">ACETAC_04700</name>
</gene>
<dbReference type="Gene3D" id="3.30.70.1150">
    <property type="entry name" value="ACT-like. Chain A, domain 2"/>
    <property type="match status" value="1"/>
</dbReference>
<accession>A0A975GBG7</accession>
<dbReference type="AlphaFoldDB" id="A0A975GBG7"/>
<evidence type="ECO:0000313" key="2">
    <source>
        <dbReference type="Proteomes" id="UP000671913"/>
    </source>
</evidence>